<dbReference type="GO" id="GO:0016787">
    <property type="term" value="F:hydrolase activity"/>
    <property type="evidence" value="ECO:0007669"/>
    <property type="project" value="UniProtKB-KW"/>
</dbReference>
<sequence>MIMTAMLRTRRGMACVFCSREALTTRNRVVYEDELVVAIEDHYPRASTHLLVITREHLPSVNDLHATHSPLVRHMMEVGHKLLIDQGCVAETDRQLGFHRPPFTSVQHLHLHCLGLPFLPAWNRLRYTETFLGSYVNASTVLSQLQEAKDIE</sequence>
<keyword evidence="2" id="KW-0378">Hydrolase</keyword>
<organism evidence="5 6">
    <name type="scientific">Pythium oligandrum</name>
    <name type="common">Mycoparasitic fungus</name>
    <dbReference type="NCBI Taxonomy" id="41045"/>
    <lineage>
        <taxon>Eukaryota</taxon>
        <taxon>Sar</taxon>
        <taxon>Stramenopiles</taxon>
        <taxon>Oomycota</taxon>
        <taxon>Peronosporomycetes</taxon>
        <taxon>Pythiales</taxon>
        <taxon>Pythiaceae</taxon>
        <taxon>Pythium</taxon>
    </lineage>
</organism>
<feature type="domain" description="HIT" evidence="4">
    <location>
        <begin position="16"/>
        <end position="127"/>
    </location>
</feature>
<evidence type="ECO:0000313" key="5">
    <source>
        <dbReference type="EMBL" id="TMW64203.1"/>
    </source>
</evidence>
<evidence type="ECO:0000256" key="2">
    <source>
        <dbReference type="ARBA" id="ARBA00022801"/>
    </source>
</evidence>
<dbReference type="GO" id="GO:0000166">
    <property type="term" value="F:nucleotide binding"/>
    <property type="evidence" value="ECO:0007669"/>
    <property type="project" value="UniProtKB-KW"/>
</dbReference>
<proteinExistence type="predicted"/>
<protein>
    <recommendedName>
        <fullName evidence="4">HIT domain-containing protein</fullName>
    </recommendedName>
</protein>
<accession>A0A8K1CJR3</accession>
<dbReference type="PROSITE" id="PS51084">
    <property type="entry name" value="HIT_2"/>
    <property type="match status" value="1"/>
</dbReference>
<dbReference type="SUPFAM" id="SSF54197">
    <property type="entry name" value="HIT-like"/>
    <property type="match status" value="1"/>
</dbReference>
<comment type="caution">
    <text evidence="5">The sequence shown here is derived from an EMBL/GenBank/DDBJ whole genome shotgun (WGS) entry which is preliminary data.</text>
</comment>
<dbReference type="PANTHER" id="PTHR12486:SF5">
    <property type="entry name" value="ADENOSINE 5'-MONOPHOSPHORAMIDASE HINT3"/>
    <property type="match status" value="1"/>
</dbReference>
<dbReference type="OrthoDB" id="1915375at2759"/>
<keyword evidence="6" id="KW-1185">Reference proteome</keyword>
<evidence type="ECO:0000256" key="1">
    <source>
        <dbReference type="ARBA" id="ARBA00022741"/>
    </source>
</evidence>
<reference evidence="5" key="1">
    <citation type="submission" date="2019-03" db="EMBL/GenBank/DDBJ databases">
        <title>Long read genome sequence of the mycoparasitic Pythium oligandrum ATCC 38472 isolated from sugarbeet rhizosphere.</title>
        <authorList>
            <person name="Gaulin E."/>
        </authorList>
    </citation>
    <scope>NUCLEOTIDE SEQUENCE</scope>
    <source>
        <strain evidence="5">ATCC 38472_TT</strain>
    </source>
</reference>
<dbReference type="AlphaFoldDB" id="A0A8K1CJR3"/>
<gene>
    <name evidence="5" type="ORF">Poli38472_012825</name>
</gene>
<feature type="short sequence motif" description="Histidine triad motif" evidence="3">
    <location>
        <begin position="108"/>
        <end position="112"/>
    </location>
</feature>
<dbReference type="PANTHER" id="PTHR12486">
    <property type="entry name" value="APRATAXIN-RELATED"/>
    <property type="match status" value="1"/>
</dbReference>
<name>A0A8K1CJR3_PYTOL</name>
<dbReference type="InterPro" id="IPR036265">
    <property type="entry name" value="HIT-like_sf"/>
</dbReference>
<evidence type="ECO:0000259" key="4">
    <source>
        <dbReference type="PROSITE" id="PS51084"/>
    </source>
</evidence>
<dbReference type="InterPro" id="IPR011146">
    <property type="entry name" value="HIT-like"/>
</dbReference>
<dbReference type="Proteomes" id="UP000794436">
    <property type="component" value="Unassembled WGS sequence"/>
</dbReference>
<evidence type="ECO:0000313" key="6">
    <source>
        <dbReference type="Proteomes" id="UP000794436"/>
    </source>
</evidence>
<evidence type="ECO:0000256" key="3">
    <source>
        <dbReference type="PROSITE-ProRule" id="PRU00464"/>
    </source>
</evidence>
<dbReference type="Pfam" id="PF11969">
    <property type="entry name" value="DcpS_C"/>
    <property type="match status" value="1"/>
</dbReference>
<dbReference type="Gene3D" id="3.30.428.10">
    <property type="entry name" value="HIT-like"/>
    <property type="match status" value="1"/>
</dbReference>
<keyword evidence="1" id="KW-0547">Nucleotide-binding</keyword>
<dbReference type="EMBL" id="SPLM01000040">
    <property type="protein sequence ID" value="TMW64203.1"/>
    <property type="molecule type" value="Genomic_DNA"/>
</dbReference>